<keyword evidence="13" id="KW-1185">Reference proteome</keyword>
<gene>
    <name evidence="12" type="ORF">EVOR1521_LOCUS6265</name>
</gene>
<evidence type="ECO:0000259" key="11">
    <source>
        <dbReference type="Pfam" id="PF08704"/>
    </source>
</evidence>
<reference evidence="12" key="1">
    <citation type="submission" date="2023-08" db="EMBL/GenBank/DDBJ databases">
        <authorList>
            <person name="Chen Y."/>
            <person name="Shah S."/>
            <person name="Dougan E. K."/>
            <person name="Thang M."/>
            <person name="Chan C."/>
        </authorList>
    </citation>
    <scope>NUCLEOTIDE SEQUENCE</scope>
</reference>
<organism evidence="12 13">
    <name type="scientific">Effrenium voratum</name>
    <dbReference type="NCBI Taxonomy" id="2562239"/>
    <lineage>
        <taxon>Eukaryota</taxon>
        <taxon>Sar</taxon>
        <taxon>Alveolata</taxon>
        <taxon>Dinophyceae</taxon>
        <taxon>Suessiales</taxon>
        <taxon>Symbiodiniaceae</taxon>
        <taxon>Effrenium</taxon>
    </lineage>
</organism>
<keyword evidence="5 8" id="KW-0949">S-adenosyl-L-methionine</keyword>
<evidence type="ECO:0000256" key="9">
    <source>
        <dbReference type="PIRSR" id="PIRSR017269-1"/>
    </source>
</evidence>
<dbReference type="GO" id="GO:0031515">
    <property type="term" value="C:tRNA (m1A) methyltransferase complex"/>
    <property type="evidence" value="ECO:0007669"/>
    <property type="project" value="UniProtKB-UniRule"/>
</dbReference>
<evidence type="ECO:0000256" key="2">
    <source>
        <dbReference type="ARBA" id="ARBA00012796"/>
    </source>
</evidence>
<dbReference type="GO" id="GO:0005634">
    <property type="term" value="C:nucleus"/>
    <property type="evidence" value="ECO:0007669"/>
    <property type="project" value="UniProtKB-SubCell"/>
</dbReference>
<dbReference type="EMBL" id="CAUJNA010000466">
    <property type="protein sequence ID" value="CAJ1377483.1"/>
    <property type="molecule type" value="Genomic_DNA"/>
</dbReference>
<comment type="catalytic activity">
    <reaction evidence="8">
        <text>adenosine(58) in tRNA + S-adenosyl-L-methionine = N(1)-methyladenosine(58) in tRNA + S-adenosyl-L-homocysteine + H(+)</text>
        <dbReference type="Rhea" id="RHEA:43152"/>
        <dbReference type="Rhea" id="RHEA-COMP:10365"/>
        <dbReference type="Rhea" id="RHEA-COMP:10366"/>
        <dbReference type="ChEBI" id="CHEBI:15378"/>
        <dbReference type="ChEBI" id="CHEBI:57856"/>
        <dbReference type="ChEBI" id="CHEBI:59789"/>
        <dbReference type="ChEBI" id="CHEBI:74411"/>
        <dbReference type="ChEBI" id="CHEBI:74491"/>
        <dbReference type="EC" id="2.1.1.220"/>
    </reaction>
</comment>
<dbReference type="InterPro" id="IPR014816">
    <property type="entry name" value="tRNA_MeTrfase_Gcd14"/>
</dbReference>
<accession>A0AA36HY29</accession>
<comment type="similarity">
    <text evidence="8">Belongs to the class I-like SAM-binding methyltransferase superfamily. TRM61 family.</text>
</comment>
<dbReference type="Gene3D" id="3.10.330.20">
    <property type="match status" value="1"/>
</dbReference>
<sequence length="295" mass="32883">MTSEECAREGDFVILWGSYTQIFGVVLKHGEITNNRFGNFHHDEIIGRSYGSKVRSRKGGLWLALLRASPEFVTHSLTHRTQIVYHADISMLRCLLDARPGRVICEAGTGSGSVSASLGRALRPGGRLHTFEFHEERQRQAQADFEKYGLLDVVTSRHRDVCNNGFGEDLRGAVHGVFLDLPAPWAAVGHVSEVLVPGGKVVTFSPCVEQVDKTATELRRSGYFDVRMLETLAVNWGVRDAEAKSKKRRLGSKEAEEKEEDADAARRGEWLSYQMPMRSHTGYLLVATRCPADEP</sequence>
<evidence type="ECO:0000313" key="13">
    <source>
        <dbReference type="Proteomes" id="UP001178507"/>
    </source>
</evidence>
<feature type="binding site" evidence="9">
    <location>
        <position position="132"/>
    </location>
    <ligand>
        <name>S-adenosyl-L-methionine</name>
        <dbReference type="ChEBI" id="CHEBI:59789"/>
    </ligand>
</feature>
<feature type="domain" description="tRNA (adenine(58)-N(1))-methyltransferase catalytic subunit TRM61 C-terminal" evidence="11">
    <location>
        <begin position="62"/>
        <end position="262"/>
    </location>
</feature>
<dbReference type="PIRSF" id="PIRSF017269">
    <property type="entry name" value="GCD14"/>
    <property type="match status" value="1"/>
</dbReference>
<dbReference type="EC" id="2.1.1.220" evidence="2 8"/>
<dbReference type="PANTHER" id="PTHR12133:SF2">
    <property type="entry name" value="TRNA (ADENINE(58)-N(1))-METHYLTRANSFERASE CATALYTIC SUBUNIT TRMT61A"/>
    <property type="match status" value="1"/>
</dbReference>
<proteinExistence type="inferred from homology"/>
<dbReference type="GO" id="GO:0030488">
    <property type="term" value="P:tRNA methylation"/>
    <property type="evidence" value="ECO:0007669"/>
    <property type="project" value="InterPro"/>
</dbReference>
<dbReference type="GO" id="GO:0160107">
    <property type="term" value="F:tRNA (adenine(58)-N1)-methyltransferase activity"/>
    <property type="evidence" value="ECO:0007669"/>
    <property type="project" value="UniProtKB-EC"/>
</dbReference>
<evidence type="ECO:0000313" key="12">
    <source>
        <dbReference type="EMBL" id="CAJ1377483.1"/>
    </source>
</evidence>
<dbReference type="InterPro" id="IPR029063">
    <property type="entry name" value="SAM-dependent_MTases_sf"/>
</dbReference>
<evidence type="ECO:0000256" key="5">
    <source>
        <dbReference type="ARBA" id="ARBA00022691"/>
    </source>
</evidence>
<evidence type="ECO:0000256" key="7">
    <source>
        <dbReference type="ARBA" id="ARBA00023242"/>
    </source>
</evidence>
<evidence type="ECO:0000256" key="3">
    <source>
        <dbReference type="ARBA" id="ARBA00022603"/>
    </source>
</evidence>
<evidence type="ECO:0000256" key="6">
    <source>
        <dbReference type="ARBA" id="ARBA00022694"/>
    </source>
</evidence>
<name>A0AA36HY29_9DINO</name>
<comment type="caution">
    <text evidence="12">The sequence shown here is derived from an EMBL/GenBank/DDBJ whole genome shotgun (WGS) entry which is preliminary data.</text>
</comment>
<keyword evidence="7" id="KW-0539">Nucleus</keyword>
<dbReference type="InterPro" id="IPR049470">
    <property type="entry name" value="TRM61_C"/>
</dbReference>
<dbReference type="Proteomes" id="UP001178507">
    <property type="component" value="Unassembled WGS sequence"/>
</dbReference>
<dbReference type="AlphaFoldDB" id="A0AA36HY29"/>
<evidence type="ECO:0000256" key="10">
    <source>
        <dbReference type="SAM" id="MobiDB-lite"/>
    </source>
</evidence>
<keyword evidence="6 8" id="KW-0819">tRNA processing</keyword>
<dbReference type="CDD" id="cd02440">
    <property type="entry name" value="AdoMet_MTases"/>
    <property type="match status" value="1"/>
</dbReference>
<dbReference type="PROSITE" id="PS51620">
    <property type="entry name" value="SAM_TRM61"/>
    <property type="match status" value="1"/>
</dbReference>
<dbReference type="Gene3D" id="3.40.50.150">
    <property type="entry name" value="Vaccinia Virus protein VP39"/>
    <property type="match status" value="1"/>
</dbReference>
<evidence type="ECO:0000256" key="8">
    <source>
        <dbReference type="PIRNR" id="PIRNR017269"/>
    </source>
</evidence>
<keyword evidence="3 8" id="KW-0489">Methyltransferase</keyword>
<feature type="region of interest" description="Disordered" evidence="10">
    <location>
        <begin position="245"/>
        <end position="266"/>
    </location>
</feature>
<comment type="subcellular location">
    <subcellularLocation>
        <location evidence="1">Nucleus</location>
    </subcellularLocation>
</comment>
<keyword evidence="4 8" id="KW-0808">Transferase</keyword>
<evidence type="ECO:0000256" key="4">
    <source>
        <dbReference type="ARBA" id="ARBA00022679"/>
    </source>
</evidence>
<feature type="binding site" evidence="9">
    <location>
        <position position="180"/>
    </location>
    <ligand>
        <name>S-adenosyl-L-methionine</name>
        <dbReference type="ChEBI" id="CHEBI:59789"/>
    </ligand>
</feature>
<dbReference type="PANTHER" id="PTHR12133">
    <property type="entry name" value="TRNA (ADENINE(58)-N(1))-METHYLTRANSFERASE"/>
    <property type="match status" value="1"/>
</dbReference>
<protein>
    <recommendedName>
        <fullName evidence="2 8">tRNA (adenine(58)-N(1))-methyltransferase</fullName>
        <ecNumber evidence="2 8">2.1.1.220</ecNumber>
    </recommendedName>
</protein>
<dbReference type="Pfam" id="PF08704">
    <property type="entry name" value="GCD14"/>
    <property type="match status" value="1"/>
</dbReference>
<dbReference type="SUPFAM" id="SSF53335">
    <property type="entry name" value="S-adenosyl-L-methionine-dependent methyltransferases"/>
    <property type="match status" value="1"/>
</dbReference>
<evidence type="ECO:0000256" key="1">
    <source>
        <dbReference type="ARBA" id="ARBA00004123"/>
    </source>
</evidence>